<dbReference type="Proteomes" id="UP001378592">
    <property type="component" value="Unassembled WGS sequence"/>
</dbReference>
<keyword evidence="6 12" id="KW-0812">Transmembrane</keyword>
<evidence type="ECO:0000256" key="9">
    <source>
        <dbReference type="ARBA" id="ARBA00023136"/>
    </source>
</evidence>
<feature type="compositionally biased region" description="Basic and acidic residues" evidence="13">
    <location>
        <begin position="982"/>
        <end position="993"/>
    </location>
</feature>
<feature type="signal peptide" evidence="14">
    <location>
        <begin position="1"/>
        <end position="21"/>
    </location>
</feature>
<feature type="transmembrane region" description="Helical" evidence="12">
    <location>
        <begin position="136"/>
        <end position="153"/>
    </location>
</feature>
<feature type="region of interest" description="Disordered" evidence="13">
    <location>
        <begin position="825"/>
        <end position="922"/>
    </location>
</feature>
<dbReference type="Pfam" id="PF03901">
    <property type="entry name" value="Glyco_transf_22"/>
    <property type="match status" value="1"/>
</dbReference>
<dbReference type="EMBL" id="JAZDUA010000817">
    <property type="protein sequence ID" value="KAK7789176.1"/>
    <property type="molecule type" value="Genomic_DNA"/>
</dbReference>
<evidence type="ECO:0000256" key="6">
    <source>
        <dbReference type="ARBA" id="ARBA00022692"/>
    </source>
</evidence>
<dbReference type="PANTHER" id="PTHR22760">
    <property type="entry name" value="GLYCOSYLTRANSFERASE"/>
    <property type="match status" value="1"/>
</dbReference>
<comment type="subcellular location">
    <subcellularLocation>
        <location evidence="1 12">Endoplasmic reticulum membrane</location>
        <topology evidence="1 12">Multi-pass membrane protein</topology>
    </subcellularLocation>
</comment>
<dbReference type="EC" id="2.4.1.-" evidence="12"/>
<feature type="region of interest" description="Disordered" evidence="13">
    <location>
        <begin position="603"/>
        <end position="623"/>
    </location>
</feature>
<comment type="caution">
    <text evidence="15">The sequence shown here is derived from an EMBL/GenBank/DDBJ whole genome shotgun (WGS) entry which is preliminary data.</text>
</comment>
<feature type="transmembrane region" description="Helical" evidence="12">
    <location>
        <begin position="301"/>
        <end position="321"/>
    </location>
</feature>
<keyword evidence="4 12" id="KW-0328">Glycosyltransferase</keyword>
<gene>
    <name evidence="15" type="ORF">R5R35_006796</name>
</gene>
<feature type="transmembrane region" description="Helical" evidence="12">
    <location>
        <begin position="56"/>
        <end position="78"/>
    </location>
</feature>
<feature type="region of interest" description="Disordered" evidence="13">
    <location>
        <begin position="761"/>
        <end position="796"/>
    </location>
</feature>
<sequence>MDQILFLVALVHILYCPYTKVEESFNLQATHDILFHGFNITEYDHHEFPGVVPRTFLGPLFISVLSSPVVLIIHTLGLSKFLAQYVVRAALGLCVLGAFRVLRKTLQEEFGAPFSFWFVAITVTQYHFMYYLSRPLPNIMVLPLALLALHFWIKQWHSYFIYFSAAAIIIFRAELALFLGLLLLSDLLFRKVSVMSVLKSAVPAGLIFLTLTIVVDSLFWQRLVWPEGEVLFFNTVLNRSHEWGTSPFLWYFYSAIPRAMAWSVLLLPFGVYYEPRVLRMLIPVVIFVFLFSFLPHKELRFIIYIFPVLNVVAASACNKIWQYRGKSVFHSFLAVGVFAHLVLNIVFTLFLLCIAGTNYPGGVAIARLHRLANEEKSVNVHIDVLSAQTGISRFTQINSHWRYNKTENLLPGGPEMLKFSYLLIEAKSKYSPNLKPYLKTHDLLESVEGFSQVALNYHSFPPLRIKTKPLIFILKRKDYIPSYDDVSEEILEEIEAPSLADIEDLAPAEPELKVELDTMELTEPFFDVSTLDKYEDKIKETFVSLGVEEKVITVEEIPKPLNEESRDSCMLESCMTPLDKEEEKKSADEKIHILDSMDKELLEDEHYSESKSEGIEDEKTHWTESEELQVEIETETETEIQVEIGEPNESEIFKYKEEAQIVDSKVISSVDEEQSSIFSRDAGNVEHCVIGSEQCAEQTPSVVENLVHNANEEQVVQEKSKKSKGKKLKKKKIIKELVSERESVEDEIQKAEMENVKEFENKKELEENVTPVEDKKELEENVTPVEDKKELEENITPIEDKSKLDLQLLNEEPLQVSEIIQSNIVEPPSGIEMSKEMPKKESKKKKRSQKYLKEQSRDLKREQSFDTETAETIVSSHEGTTIEEPTDLKNKESDSSLLDVNKDNRGDSFPQTLEMDNSHNMEDDKNLKLEIISENKNVKEQLVTKEKTLKKTKTKKKKGKSEIENVVTPGIELPVEVHNNYKEKKSDYDKTEELVVSGKDPNKTQ</sequence>
<feature type="transmembrane region" description="Helical" evidence="12">
    <location>
        <begin position="201"/>
        <end position="220"/>
    </location>
</feature>
<dbReference type="GO" id="GO:0005789">
    <property type="term" value="C:endoplasmic reticulum membrane"/>
    <property type="evidence" value="ECO:0007669"/>
    <property type="project" value="UniProtKB-SubCell"/>
</dbReference>
<feature type="region of interest" description="Disordered" evidence="13">
    <location>
        <begin position="982"/>
        <end position="1005"/>
    </location>
</feature>
<feature type="compositionally biased region" description="Basic and acidic residues" evidence="13">
    <location>
        <begin position="886"/>
        <end position="906"/>
    </location>
</feature>
<comment type="similarity">
    <text evidence="3 12">Belongs to the glycosyltransferase 22 family.</text>
</comment>
<proteinExistence type="inferred from homology"/>
<feature type="compositionally biased region" description="Basic residues" evidence="13">
    <location>
        <begin position="841"/>
        <end position="850"/>
    </location>
</feature>
<evidence type="ECO:0000256" key="3">
    <source>
        <dbReference type="ARBA" id="ARBA00007063"/>
    </source>
</evidence>
<feature type="transmembrane region" description="Helical" evidence="12">
    <location>
        <begin position="277"/>
        <end position="295"/>
    </location>
</feature>
<feature type="transmembrane region" description="Helical" evidence="12">
    <location>
        <begin position="159"/>
        <end position="189"/>
    </location>
</feature>
<evidence type="ECO:0000313" key="16">
    <source>
        <dbReference type="Proteomes" id="UP001378592"/>
    </source>
</evidence>
<feature type="compositionally biased region" description="Basic residues" evidence="13">
    <location>
        <begin position="950"/>
        <end position="959"/>
    </location>
</feature>
<protein>
    <recommendedName>
        <fullName evidence="12">Mannosyltransferase</fullName>
        <ecNumber evidence="12">2.4.1.-</ecNumber>
    </recommendedName>
</protein>
<evidence type="ECO:0000256" key="7">
    <source>
        <dbReference type="ARBA" id="ARBA00022824"/>
    </source>
</evidence>
<comment type="pathway">
    <text evidence="2">Protein modification; protein glycosylation.</text>
</comment>
<dbReference type="GO" id="GO:0006487">
    <property type="term" value="P:protein N-linked glycosylation"/>
    <property type="evidence" value="ECO:0007669"/>
    <property type="project" value="TreeGrafter"/>
</dbReference>
<evidence type="ECO:0000313" key="15">
    <source>
        <dbReference type="EMBL" id="KAK7789176.1"/>
    </source>
</evidence>
<name>A0AAN9V085_9ORTH</name>
<accession>A0AAN9V085</accession>
<feature type="transmembrane region" description="Helical" evidence="12">
    <location>
        <begin position="114"/>
        <end position="131"/>
    </location>
</feature>
<comment type="function">
    <text evidence="10">Mannosyltransferase that operates in the biosynthetic pathway of dolichol-linked oligosaccharides, the glycan precursors employed in protein asparagine (N)-glycosylation. The assembly of dolichol-linked oligosaccharides begins on the cytosolic side of the endoplasmic reticulum membrane and finishes in its lumen. The sequential addition of sugars to dolichol pyrophosphate produces dolichol-linked oligosaccharides containing fourteen sugars, including two GlcNAcs, nine mannoses and three glucoses. Once assembled, the oligosaccharide is transferred from the lipid to nascent proteins by oligosaccharyltransferases. In the lumen of the endoplasmic reticulum, adds the eighth mannose residue in an alpha-1,6 linkage onto Man(7)GlcNAc(2)-PP-dolichol to produce Man(8)GlcNAc(2)-PP-dolichol.</text>
</comment>
<evidence type="ECO:0000256" key="13">
    <source>
        <dbReference type="SAM" id="MobiDB-lite"/>
    </source>
</evidence>
<feature type="chain" id="PRO_5042857960" description="Mannosyltransferase" evidence="14">
    <location>
        <begin position="22"/>
        <end position="1005"/>
    </location>
</feature>
<keyword evidence="5" id="KW-0808">Transferase</keyword>
<evidence type="ECO:0000256" key="14">
    <source>
        <dbReference type="SAM" id="SignalP"/>
    </source>
</evidence>
<feature type="transmembrane region" description="Helical" evidence="12">
    <location>
        <begin position="248"/>
        <end position="270"/>
    </location>
</feature>
<dbReference type="AlphaFoldDB" id="A0AAN9V085"/>
<keyword evidence="14" id="KW-0732">Signal</keyword>
<evidence type="ECO:0000256" key="2">
    <source>
        <dbReference type="ARBA" id="ARBA00004922"/>
    </source>
</evidence>
<evidence type="ECO:0000256" key="1">
    <source>
        <dbReference type="ARBA" id="ARBA00004477"/>
    </source>
</evidence>
<evidence type="ECO:0000256" key="5">
    <source>
        <dbReference type="ARBA" id="ARBA00022679"/>
    </source>
</evidence>
<dbReference type="PANTHER" id="PTHR22760:SF1">
    <property type="entry name" value="DOL-P-MAN:MAN(7)GLCNAC(2)-PP-DOL ALPHA-1,6-MANNOSYLTRANSFERASE"/>
    <property type="match status" value="1"/>
</dbReference>
<keyword evidence="9 12" id="KW-0472">Membrane</keyword>
<evidence type="ECO:0000256" key="4">
    <source>
        <dbReference type="ARBA" id="ARBA00022676"/>
    </source>
</evidence>
<evidence type="ECO:0000256" key="8">
    <source>
        <dbReference type="ARBA" id="ARBA00022989"/>
    </source>
</evidence>
<feature type="transmembrane region" description="Helical" evidence="12">
    <location>
        <begin position="328"/>
        <end position="352"/>
    </location>
</feature>
<organism evidence="15 16">
    <name type="scientific">Gryllus longicercus</name>
    <dbReference type="NCBI Taxonomy" id="2509291"/>
    <lineage>
        <taxon>Eukaryota</taxon>
        <taxon>Metazoa</taxon>
        <taxon>Ecdysozoa</taxon>
        <taxon>Arthropoda</taxon>
        <taxon>Hexapoda</taxon>
        <taxon>Insecta</taxon>
        <taxon>Pterygota</taxon>
        <taxon>Neoptera</taxon>
        <taxon>Polyneoptera</taxon>
        <taxon>Orthoptera</taxon>
        <taxon>Ensifera</taxon>
        <taxon>Gryllidea</taxon>
        <taxon>Grylloidea</taxon>
        <taxon>Gryllidae</taxon>
        <taxon>Gryllinae</taxon>
        <taxon>Gryllus</taxon>
    </lineage>
</organism>
<feature type="region of interest" description="Disordered" evidence="13">
    <location>
        <begin position="950"/>
        <end position="969"/>
    </location>
</feature>
<keyword evidence="7 12" id="KW-0256">Endoplasmic reticulum</keyword>
<feature type="transmembrane region" description="Helical" evidence="12">
    <location>
        <begin position="85"/>
        <end position="102"/>
    </location>
</feature>
<feature type="compositionally biased region" description="Basic and acidic residues" evidence="13">
    <location>
        <begin position="851"/>
        <end position="864"/>
    </location>
</feature>
<feature type="compositionally biased region" description="Polar residues" evidence="13">
    <location>
        <begin position="866"/>
        <end position="879"/>
    </location>
</feature>
<dbReference type="InterPro" id="IPR005599">
    <property type="entry name" value="GPI_mannosylTrfase"/>
</dbReference>
<evidence type="ECO:0000256" key="11">
    <source>
        <dbReference type="ARBA" id="ARBA00048899"/>
    </source>
</evidence>
<evidence type="ECO:0000256" key="12">
    <source>
        <dbReference type="RuleBase" id="RU363075"/>
    </source>
</evidence>
<keyword evidence="16" id="KW-1185">Reference proteome</keyword>
<evidence type="ECO:0000256" key="10">
    <source>
        <dbReference type="ARBA" id="ARBA00044721"/>
    </source>
</evidence>
<dbReference type="GO" id="GO:0052917">
    <property type="term" value="F:dol-P-Man:Man(7)GlcNAc(2)-PP-Dol alpha-1,6-mannosyltransferase activity"/>
    <property type="evidence" value="ECO:0007669"/>
    <property type="project" value="UniProtKB-EC"/>
</dbReference>
<comment type="catalytic activity">
    <reaction evidence="11">
        <text>an alpha-D-Man-(1-&gt;2)-alpha-D-Man-(1-&gt;2)-alpha-D-Man-(1-&gt;3)-[alpha-D-Man-(1-&gt;2)-alpha-D-Man-(1-&gt;3)-alpha-D-Man-(1-&gt;6)]-beta-D-Man-(1-&gt;4)-beta-D-GlcNAc-(1-&gt;4)-alpha-D-GlcNAc-diphospho-di-trans,poly-cis-dolichol + a di-trans,poly-cis-dolichyl beta-D-mannosyl phosphate = an alpha-D-Man-(1-&gt;2)-alpha-D-Man-(1-&gt;2)-alpha-D-Man-(1-&gt;3)-[alpha-D-Man-(1-&gt;2)-alpha-D-Man-(1-&gt;3)-[alpha-D-Man-(1-&gt;6)]-alpha-D-Man-(1-&gt;6)]-beta-D-Man-(1-&gt;4)-beta-D-GlcNAc-(1-&gt;4)-alpha-D-GlcNAc-diphospho-di-trans,poly-cis-dolichol + a di-trans,poly-cis-dolichyl phosphate + H(+)</text>
        <dbReference type="Rhea" id="RHEA:29535"/>
        <dbReference type="Rhea" id="RHEA-COMP:19498"/>
        <dbReference type="Rhea" id="RHEA-COMP:19501"/>
        <dbReference type="Rhea" id="RHEA-COMP:19518"/>
        <dbReference type="Rhea" id="RHEA-COMP:19519"/>
        <dbReference type="ChEBI" id="CHEBI:15378"/>
        <dbReference type="ChEBI" id="CHEBI:57683"/>
        <dbReference type="ChEBI" id="CHEBI:58211"/>
        <dbReference type="ChEBI" id="CHEBI:132517"/>
        <dbReference type="ChEBI" id="CHEBI:132519"/>
        <dbReference type="EC" id="2.4.1.260"/>
    </reaction>
    <physiologicalReaction direction="left-to-right" evidence="11">
        <dbReference type="Rhea" id="RHEA:29536"/>
    </physiologicalReaction>
</comment>
<reference evidence="15 16" key="1">
    <citation type="submission" date="2024-03" db="EMBL/GenBank/DDBJ databases">
        <title>The genome assembly and annotation of the cricket Gryllus longicercus Weissman &amp; Gray.</title>
        <authorList>
            <person name="Szrajer S."/>
            <person name="Gray D."/>
            <person name="Ylla G."/>
        </authorList>
    </citation>
    <scope>NUCLEOTIDE SEQUENCE [LARGE SCALE GENOMIC DNA]</scope>
    <source>
        <strain evidence="15">DAG 2021-001</strain>
        <tissue evidence="15">Whole body minus gut</tissue>
    </source>
</reference>
<keyword evidence="8 12" id="KW-1133">Transmembrane helix</keyword>